<dbReference type="CDD" id="cd13553">
    <property type="entry name" value="PBP2_NrtA_CpmA_like"/>
    <property type="match status" value="1"/>
</dbReference>
<evidence type="ECO:0000256" key="6">
    <source>
        <dbReference type="ARBA" id="ARBA00022519"/>
    </source>
</evidence>
<evidence type="ECO:0000256" key="4">
    <source>
        <dbReference type="ARBA" id="ARBA00022448"/>
    </source>
</evidence>
<organism evidence="10 11">
    <name type="scientific">Nocardiopsis tropica</name>
    <dbReference type="NCBI Taxonomy" id="109330"/>
    <lineage>
        <taxon>Bacteria</taxon>
        <taxon>Bacillati</taxon>
        <taxon>Actinomycetota</taxon>
        <taxon>Actinomycetes</taxon>
        <taxon>Streptosporangiales</taxon>
        <taxon>Nocardiopsidaceae</taxon>
        <taxon>Nocardiopsis</taxon>
    </lineage>
</organism>
<dbReference type="Pfam" id="PF13379">
    <property type="entry name" value="NMT1_2"/>
    <property type="match status" value="1"/>
</dbReference>
<comment type="subcellular location">
    <subcellularLocation>
        <location evidence="2">Cell inner membrane</location>
    </subcellularLocation>
    <subcellularLocation>
        <location evidence="1">Periplasm</location>
    </subcellularLocation>
</comment>
<protein>
    <submittedName>
        <fullName evidence="10">ABC transporter substrate-binding protein</fullName>
    </submittedName>
</protein>
<evidence type="ECO:0000256" key="1">
    <source>
        <dbReference type="ARBA" id="ARBA00004418"/>
    </source>
</evidence>
<dbReference type="EMBL" id="JAUUCC010000025">
    <property type="protein sequence ID" value="MEE2051172.1"/>
    <property type="molecule type" value="Genomic_DNA"/>
</dbReference>
<dbReference type="RefSeq" id="WP_330158328.1">
    <property type="nucleotide sequence ID" value="NZ_BAAAJA010000027.1"/>
</dbReference>
<dbReference type="PANTHER" id="PTHR30024">
    <property type="entry name" value="ALIPHATIC SULFONATES-BINDING PROTEIN-RELATED"/>
    <property type="match status" value="1"/>
</dbReference>
<name>A0ABU7KPW2_9ACTN</name>
<dbReference type="Gene3D" id="3.40.190.10">
    <property type="entry name" value="Periplasmic binding protein-like II"/>
    <property type="match status" value="2"/>
</dbReference>
<evidence type="ECO:0000256" key="9">
    <source>
        <dbReference type="SAM" id="SignalP"/>
    </source>
</evidence>
<dbReference type="PANTHER" id="PTHR30024:SF47">
    <property type="entry name" value="TAURINE-BINDING PERIPLASMIC PROTEIN"/>
    <property type="match status" value="1"/>
</dbReference>
<comment type="similarity">
    <text evidence="3">Belongs to the bacterial solute-binding protein SsuA/TauA family.</text>
</comment>
<evidence type="ECO:0000256" key="8">
    <source>
        <dbReference type="ARBA" id="ARBA00023136"/>
    </source>
</evidence>
<keyword evidence="6" id="KW-0997">Cell inner membrane</keyword>
<proteinExistence type="inferred from homology"/>
<evidence type="ECO:0000313" key="11">
    <source>
        <dbReference type="Proteomes" id="UP001348641"/>
    </source>
</evidence>
<evidence type="ECO:0000256" key="5">
    <source>
        <dbReference type="ARBA" id="ARBA00022475"/>
    </source>
</evidence>
<feature type="chain" id="PRO_5045137202" evidence="9">
    <location>
        <begin position="27"/>
        <end position="351"/>
    </location>
</feature>
<evidence type="ECO:0000313" key="10">
    <source>
        <dbReference type="EMBL" id="MEE2051172.1"/>
    </source>
</evidence>
<keyword evidence="5" id="KW-1003">Cell membrane</keyword>
<dbReference type="Proteomes" id="UP001348641">
    <property type="component" value="Unassembled WGS sequence"/>
</dbReference>
<keyword evidence="4" id="KW-0813">Transport</keyword>
<sequence>MRVPSLPLRTALAALAVGLAATGCGAAGAEEADGSSLTLGYFPNITHAPALVGVQDGIIPGALGEDVAFDTRIFNSGPDAVNALFSGEVDAAYLGPSPAVNGWAQSEGQALHVVAGAATRGTGLVVREGIDSLDDLRGTTLATPQLSGTQDVALRWLAEEQGWDVDTAGGGDLSIVPQANAETVDAFALGEIDGAWLPEPHLSRVLAEDDAHLLIDEADLWPQTDGRFVTTHLAVGAEFLGRNPEVVEDLLRGHIASVDLLNEEPERARAAAGDHLESLTGARLDPGITAAAFDNVAFTVDPVAPSLLAGADRAEAVGLLEPVDLNGIYALDLLNGLLAEDGRERVAGLEG</sequence>
<accession>A0ABU7KPW2</accession>
<dbReference type="PROSITE" id="PS51257">
    <property type="entry name" value="PROKAR_LIPOPROTEIN"/>
    <property type="match status" value="1"/>
</dbReference>
<evidence type="ECO:0000256" key="3">
    <source>
        <dbReference type="ARBA" id="ARBA00010742"/>
    </source>
</evidence>
<dbReference type="InterPro" id="IPR044527">
    <property type="entry name" value="NrtA/CpmA_ABC-bd_dom"/>
</dbReference>
<evidence type="ECO:0000256" key="7">
    <source>
        <dbReference type="ARBA" id="ARBA00022729"/>
    </source>
</evidence>
<gene>
    <name evidence="10" type="ORF">Q8A49_11785</name>
</gene>
<evidence type="ECO:0000256" key="2">
    <source>
        <dbReference type="ARBA" id="ARBA00004533"/>
    </source>
</evidence>
<feature type="signal peptide" evidence="9">
    <location>
        <begin position="1"/>
        <end position="26"/>
    </location>
</feature>
<reference evidence="10 11" key="1">
    <citation type="submission" date="2023-07" db="EMBL/GenBank/DDBJ databases">
        <authorList>
            <person name="Girao M."/>
            <person name="Carvalho M.F."/>
        </authorList>
    </citation>
    <scope>NUCLEOTIDE SEQUENCE [LARGE SCALE GENOMIC DNA]</scope>
    <source>
        <strain evidence="10 11">66/93</strain>
    </source>
</reference>
<keyword evidence="7 9" id="KW-0732">Signal</keyword>
<dbReference type="SUPFAM" id="SSF53850">
    <property type="entry name" value="Periplasmic binding protein-like II"/>
    <property type="match status" value="1"/>
</dbReference>
<comment type="caution">
    <text evidence="10">The sequence shown here is derived from an EMBL/GenBank/DDBJ whole genome shotgun (WGS) entry which is preliminary data.</text>
</comment>
<keyword evidence="8" id="KW-0472">Membrane</keyword>